<gene>
    <name evidence="6" type="ORF">OCS_02641</name>
</gene>
<evidence type="ECO:0000256" key="2">
    <source>
        <dbReference type="ARBA" id="ARBA00022722"/>
    </source>
</evidence>
<dbReference type="CDD" id="cd01310">
    <property type="entry name" value="TatD_DNAse"/>
    <property type="match status" value="1"/>
</dbReference>
<dbReference type="Pfam" id="PF01026">
    <property type="entry name" value="TatD_DNase"/>
    <property type="match status" value="2"/>
</dbReference>
<accession>T5AGG3</accession>
<keyword evidence="4" id="KW-0378">Hydrolase</keyword>
<dbReference type="eggNOG" id="KOG3020">
    <property type="taxonomic scope" value="Eukaryota"/>
</dbReference>
<dbReference type="PANTHER" id="PTHR10060">
    <property type="entry name" value="TATD FAMILY DEOXYRIBONUCLEASE"/>
    <property type="match status" value="1"/>
</dbReference>
<dbReference type="AlphaFoldDB" id="T5AGG3"/>
<feature type="compositionally biased region" description="Basic and acidic residues" evidence="5">
    <location>
        <begin position="355"/>
        <end position="368"/>
    </location>
</feature>
<evidence type="ECO:0000313" key="7">
    <source>
        <dbReference type="Proteomes" id="UP000019374"/>
    </source>
</evidence>
<dbReference type="PANTHER" id="PTHR10060:SF15">
    <property type="entry name" value="DEOXYRIBONUCLEASE TATDN1"/>
    <property type="match status" value="1"/>
</dbReference>
<keyword evidence="3" id="KW-0479">Metal-binding</keyword>
<dbReference type="Proteomes" id="UP000019374">
    <property type="component" value="Unassembled WGS sequence"/>
</dbReference>
<dbReference type="GO" id="GO:0008296">
    <property type="term" value="F:3'-5'-DNA exonuclease activity"/>
    <property type="evidence" value="ECO:0007669"/>
    <property type="project" value="TreeGrafter"/>
</dbReference>
<dbReference type="InterPro" id="IPR001130">
    <property type="entry name" value="TatD-like"/>
</dbReference>
<dbReference type="OrthoDB" id="6079689at2759"/>
<reference evidence="6 7" key="1">
    <citation type="journal article" date="2013" name="Chin. Sci. Bull.">
        <title>Genome survey uncovers the secrets of sex and lifestyle in caterpillar fungus.</title>
        <authorList>
            <person name="Hu X."/>
            <person name="Zhang Y."/>
            <person name="Xiao G."/>
            <person name="Zheng P."/>
            <person name="Xia Y."/>
            <person name="Zhang X."/>
            <person name="St Leger R.J."/>
            <person name="Liu X."/>
            <person name="Wang C."/>
        </authorList>
    </citation>
    <scope>NUCLEOTIDE SEQUENCE [LARGE SCALE GENOMIC DNA]</scope>
    <source>
        <strain evidence="7">Co18 / CGMCC 3.14243</strain>
        <tissue evidence="6">Fruit-body</tissue>
    </source>
</reference>
<feature type="compositionally biased region" description="Basic residues" evidence="5">
    <location>
        <begin position="433"/>
        <end position="442"/>
    </location>
</feature>
<feature type="region of interest" description="Disordered" evidence="5">
    <location>
        <begin position="414"/>
        <end position="451"/>
    </location>
</feature>
<evidence type="ECO:0000256" key="5">
    <source>
        <dbReference type="SAM" id="MobiDB-lite"/>
    </source>
</evidence>
<proteinExistence type="inferred from homology"/>
<keyword evidence="2" id="KW-0540">Nuclease</keyword>
<feature type="region of interest" description="Disordered" evidence="5">
    <location>
        <begin position="326"/>
        <end position="368"/>
    </location>
</feature>
<dbReference type="InterPro" id="IPR032466">
    <property type="entry name" value="Metal_Hydrolase"/>
</dbReference>
<dbReference type="GO" id="GO:0046872">
    <property type="term" value="F:metal ion binding"/>
    <property type="evidence" value="ECO:0007669"/>
    <property type="project" value="UniProtKB-KW"/>
</dbReference>
<dbReference type="GO" id="GO:0005829">
    <property type="term" value="C:cytosol"/>
    <property type="evidence" value="ECO:0007669"/>
    <property type="project" value="TreeGrafter"/>
</dbReference>
<feature type="compositionally biased region" description="Basic residues" evidence="5">
    <location>
        <begin position="345"/>
        <end position="354"/>
    </location>
</feature>
<protein>
    <submittedName>
        <fullName evidence="6">Endodeoxyribonuclease-like protein</fullName>
    </submittedName>
</protein>
<evidence type="ECO:0000256" key="4">
    <source>
        <dbReference type="ARBA" id="ARBA00022801"/>
    </source>
</evidence>
<comment type="similarity">
    <text evidence="1">Belongs to the metallo-dependent hydrolases superfamily. TatD-type hydrolase family.</text>
</comment>
<dbReference type="HOGENOM" id="CLU_031506_1_0_1"/>
<dbReference type="EMBL" id="KE652447">
    <property type="protein sequence ID" value="EQL01654.1"/>
    <property type="molecule type" value="Genomic_DNA"/>
</dbReference>
<dbReference type="InterPro" id="IPR050891">
    <property type="entry name" value="TatD-type_Hydrolase"/>
</dbReference>
<evidence type="ECO:0000256" key="1">
    <source>
        <dbReference type="ARBA" id="ARBA00009275"/>
    </source>
</evidence>
<name>T5AGG3_OPHSC</name>
<dbReference type="Gene3D" id="3.20.20.140">
    <property type="entry name" value="Metal-dependent hydrolases"/>
    <property type="match status" value="2"/>
</dbReference>
<evidence type="ECO:0000256" key="3">
    <source>
        <dbReference type="ARBA" id="ARBA00022723"/>
    </source>
</evidence>
<dbReference type="SUPFAM" id="SSF51556">
    <property type="entry name" value="Metallo-dependent hydrolases"/>
    <property type="match status" value="2"/>
</dbReference>
<organism evidence="6 7">
    <name type="scientific">Ophiocordyceps sinensis (strain Co18 / CGMCC 3.14243)</name>
    <name type="common">Yarsagumba caterpillar fungus</name>
    <name type="synonym">Hirsutella sinensis</name>
    <dbReference type="NCBI Taxonomy" id="911162"/>
    <lineage>
        <taxon>Eukaryota</taxon>
        <taxon>Fungi</taxon>
        <taxon>Dikarya</taxon>
        <taxon>Ascomycota</taxon>
        <taxon>Pezizomycotina</taxon>
        <taxon>Sordariomycetes</taxon>
        <taxon>Hypocreomycetidae</taxon>
        <taxon>Hypocreales</taxon>
        <taxon>Ophiocordycipitaceae</taxon>
        <taxon>Ophiocordyceps</taxon>
    </lineage>
</organism>
<evidence type="ECO:0000313" key="6">
    <source>
        <dbReference type="EMBL" id="EQL01654.1"/>
    </source>
</evidence>
<sequence>MFLSRPASRRLPYLRAAAASLYHFSLSAPAMAAQASGPEPGQPPYVPRYVDIGINLADPIFRGVHRGTQRHPDDLDAVVRRAREVGCSKLVVTGSDFKSARDAFKLAEEYPGIVYATAGIHPCSSSVFASDAPENKNGHTPPCEPDPSAPIPEHQKPDPIRSAGIIADLTALLAEATSPGRKHLVAVGEFGLDYDRLHYCNKAVQLHSFARQLDVAASLSPQLPLFLHCRAAHADFVSLLKAAFGDGLQRLEKGAVVHSFTGTAEEMVELMDLGLYIGINGCSLKTRENCAVVNEVRLDRIMLETDGPWCQVRPSHEGWKYLMPAKPAQEPAESDASSTVTQQKRPPKQPKKSQKKEPEVPERYKVVKKENLKTRENCAVVNEVRLDRIMLETDGPWCQVRPSHEGWKYLMPAKPAQEPAESDASSTVTQQKRPPKQPKKSQKKEPEVPERYKVVKKEKWEEGAMVKGRNEPCSIERVAEIVAAVKGISVQELCEAAWSNSIKVFGLGEAR</sequence>
<feature type="region of interest" description="Disordered" evidence="5">
    <location>
        <begin position="131"/>
        <end position="157"/>
    </location>
</feature>